<evidence type="ECO:0000256" key="1">
    <source>
        <dbReference type="ARBA" id="ARBA00022598"/>
    </source>
</evidence>
<dbReference type="InterPro" id="IPR012340">
    <property type="entry name" value="NA-bd_OB-fold"/>
</dbReference>
<dbReference type="PRINTS" id="PR00982">
    <property type="entry name" value="TRNASYNTHLYS"/>
</dbReference>
<comment type="subcellular location">
    <subcellularLocation>
        <location evidence="7">Cytoplasm</location>
    </subcellularLocation>
</comment>
<dbReference type="InterPro" id="IPR006195">
    <property type="entry name" value="aa-tRNA-synth_II"/>
</dbReference>
<dbReference type="GO" id="GO:0006430">
    <property type="term" value="P:lysyl-tRNA aminoacylation"/>
    <property type="evidence" value="ECO:0007669"/>
    <property type="project" value="UniProtKB-UniRule"/>
</dbReference>
<keyword evidence="5 7" id="KW-0030">Aminoacyl-tRNA synthetase</keyword>
<dbReference type="InterPro" id="IPR004364">
    <property type="entry name" value="Aa-tRNA-synt_II"/>
</dbReference>
<evidence type="ECO:0000313" key="11">
    <source>
        <dbReference type="Proteomes" id="UP000196074"/>
    </source>
</evidence>
<keyword evidence="1 7" id="KW-0436">Ligase</keyword>
<keyword evidence="2 7" id="KW-0479">Metal-binding</keyword>
<evidence type="ECO:0000256" key="8">
    <source>
        <dbReference type="RuleBase" id="RU000336"/>
    </source>
</evidence>
<dbReference type="RefSeq" id="WP_080961527.1">
    <property type="nucleotide sequence ID" value="NZ_OX346402.1"/>
</dbReference>
<comment type="caution">
    <text evidence="7">Lacks conserved residue(s) required for the propagation of feature annotation.</text>
</comment>
<organism evidence="10 11">
    <name type="scientific">Enterococcus cecorum</name>
    <dbReference type="NCBI Taxonomy" id="44008"/>
    <lineage>
        <taxon>Bacteria</taxon>
        <taxon>Bacillati</taxon>
        <taxon>Bacillota</taxon>
        <taxon>Bacilli</taxon>
        <taxon>Lactobacillales</taxon>
        <taxon>Enterococcaceae</taxon>
        <taxon>Enterococcus</taxon>
    </lineage>
</organism>
<dbReference type="GO" id="GO:0005829">
    <property type="term" value="C:cytosol"/>
    <property type="evidence" value="ECO:0007669"/>
    <property type="project" value="TreeGrafter"/>
</dbReference>
<dbReference type="AlphaFoldDB" id="A0A1Y4QWM8"/>
<evidence type="ECO:0000256" key="4">
    <source>
        <dbReference type="ARBA" id="ARBA00022840"/>
    </source>
</evidence>
<dbReference type="Pfam" id="PF01336">
    <property type="entry name" value="tRNA_anti-codon"/>
    <property type="match status" value="1"/>
</dbReference>
<dbReference type="InterPro" id="IPR018149">
    <property type="entry name" value="Lys-tRNA-synth_II_C"/>
</dbReference>
<dbReference type="InterPro" id="IPR044136">
    <property type="entry name" value="Lys-tRNA-ligase_II_N"/>
</dbReference>
<dbReference type="GO" id="GO:0000049">
    <property type="term" value="F:tRNA binding"/>
    <property type="evidence" value="ECO:0007669"/>
    <property type="project" value="TreeGrafter"/>
</dbReference>
<dbReference type="Gene3D" id="2.40.50.140">
    <property type="entry name" value="Nucleic acid-binding proteins"/>
    <property type="match status" value="1"/>
</dbReference>
<sequence length="492" mass="57652">MYLFFSERIREELNQIYKDRKKDIEQRMSKEIVYKDKYTNVQSIDEFKKSVEGTEFCFAGRLTKLRIFGKLIFATLSDIEGNLQISFESSKLNKEMFQKAKKELHTGDFIGVKGVIYFTKKMEKTISVNEFEILSVSIRELPEKFHGVTNKEIMYRQRYLDLIANEESRKVFLKRLEILSEIRRYFSSNKFLEVETPILNMTSSGAAAKPFITHHNSLDKDLYLRIAPELYLKQLMVGGFTKIFEIGKNFRNEGVDTTHLQEFTMIEWYAAYWDFNDNIEFSKELLCTVVRLVSDNLKVEYKSDIIDFNKWAELDYTSEMNRVLGIDILNVNSLEELQKHCLKFNIIDSSDINKAKSTAALIDAIFKRKVRPYIIQPTIVYNYPRIMVPLARINDEDERLIDMFQIIVCGMELVKSYSELINPFQQIVAFEEQEENKKNGDEESMDIDWEFIKAMEYGMPPMSGAGLGIDRLVALLLNKESLRDVIFFPNVR</sequence>
<accession>A0A1Y4QWM8</accession>
<keyword evidence="7 8" id="KW-0460">Magnesium</keyword>
<evidence type="ECO:0000313" key="10">
    <source>
        <dbReference type="EMBL" id="OUQ09756.1"/>
    </source>
</evidence>
<comment type="catalytic activity">
    <reaction evidence="6 7 8">
        <text>tRNA(Lys) + L-lysine + ATP = L-lysyl-tRNA(Lys) + AMP + diphosphate</text>
        <dbReference type="Rhea" id="RHEA:20792"/>
        <dbReference type="Rhea" id="RHEA-COMP:9696"/>
        <dbReference type="Rhea" id="RHEA-COMP:9697"/>
        <dbReference type="ChEBI" id="CHEBI:30616"/>
        <dbReference type="ChEBI" id="CHEBI:32551"/>
        <dbReference type="ChEBI" id="CHEBI:33019"/>
        <dbReference type="ChEBI" id="CHEBI:78442"/>
        <dbReference type="ChEBI" id="CHEBI:78529"/>
        <dbReference type="ChEBI" id="CHEBI:456215"/>
        <dbReference type="EC" id="6.1.1.6"/>
    </reaction>
</comment>
<dbReference type="InterPro" id="IPR002313">
    <property type="entry name" value="Lys-tRNA-ligase_II"/>
</dbReference>
<dbReference type="SUPFAM" id="SSF50249">
    <property type="entry name" value="Nucleic acid-binding proteins"/>
    <property type="match status" value="1"/>
</dbReference>
<comment type="cofactor">
    <cofactor evidence="7 8">
        <name>Mg(2+)</name>
        <dbReference type="ChEBI" id="CHEBI:18420"/>
    </cofactor>
    <text evidence="7 8">Binds 3 Mg(2+) ions per subunit.</text>
</comment>
<keyword evidence="3 7" id="KW-0547">Nucleotide-binding</keyword>
<dbReference type="HAMAP" id="MF_00252">
    <property type="entry name" value="Lys_tRNA_synth_class2"/>
    <property type="match status" value="1"/>
</dbReference>
<dbReference type="GO" id="GO:0000287">
    <property type="term" value="F:magnesium ion binding"/>
    <property type="evidence" value="ECO:0007669"/>
    <property type="project" value="UniProtKB-UniRule"/>
</dbReference>
<feature type="binding site" evidence="7">
    <location>
        <position position="412"/>
    </location>
    <ligand>
        <name>Mg(2+)</name>
        <dbReference type="ChEBI" id="CHEBI:18420"/>
        <label>1</label>
    </ligand>
</feature>
<keyword evidence="7" id="KW-0963">Cytoplasm</keyword>
<dbReference type="GO" id="GO:0004824">
    <property type="term" value="F:lysine-tRNA ligase activity"/>
    <property type="evidence" value="ECO:0007669"/>
    <property type="project" value="UniProtKB-UniRule"/>
</dbReference>
<dbReference type="NCBIfam" id="TIGR00499">
    <property type="entry name" value="lysS_bact"/>
    <property type="match status" value="1"/>
</dbReference>
<dbReference type="Proteomes" id="UP000196074">
    <property type="component" value="Unassembled WGS sequence"/>
</dbReference>
<comment type="similarity">
    <text evidence="7">Belongs to the class-II aminoacyl-tRNA synthetase family.</text>
</comment>
<dbReference type="GO" id="GO:0016740">
    <property type="term" value="F:transferase activity"/>
    <property type="evidence" value="ECO:0007669"/>
    <property type="project" value="UniProtKB-ARBA"/>
</dbReference>
<dbReference type="Pfam" id="PF00152">
    <property type="entry name" value="tRNA-synt_2"/>
    <property type="match status" value="1"/>
</dbReference>
<dbReference type="PANTHER" id="PTHR42918:SF15">
    <property type="entry name" value="LYSINE--TRNA LIGASE, CHLOROPLASTIC_MITOCHONDRIAL"/>
    <property type="match status" value="1"/>
</dbReference>
<dbReference type="InterPro" id="IPR004365">
    <property type="entry name" value="NA-bd_OB_tRNA"/>
</dbReference>
<dbReference type="PROSITE" id="PS50862">
    <property type="entry name" value="AA_TRNA_LIGASE_II"/>
    <property type="match status" value="1"/>
</dbReference>
<evidence type="ECO:0000256" key="6">
    <source>
        <dbReference type="ARBA" id="ARBA00048573"/>
    </source>
</evidence>
<feature type="binding site" evidence="7">
    <location>
        <position position="412"/>
    </location>
    <ligand>
        <name>Mg(2+)</name>
        <dbReference type="ChEBI" id="CHEBI:18420"/>
        <label>2</label>
    </ligand>
</feature>
<reference evidence="11" key="1">
    <citation type="submission" date="2017-04" db="EMBL/GenBank/DDBJ databases">
        <title>Function of individual gut microbiota members based on whole genome sequencing of pure cultures obtained from chicken caecum.</title>
        <authorList>
            <person name="Medvecky M."/>
            <person name="Cejkova D."/>
            <person name="Polansky O."/>
            <person name="Karasova D."/>
            <person name="Kubasova T."/>
            <person name="Cizek A."/>
            <person name="Rychlik I."/>
        </authorList>
    </citation>
    <scope>NUCLEOTIDE SEQUENCE [LARGE SCALE GENOMIC DNA]</scope>
    <source>
        <strain evidence="11">An144</strain>
    </source>
</reference>
<keyword evidence="4 7" id="KW-0067">ATP-binding</keyword>
<dbReference type="NCBIfam" id="NF001756">
    <property type="entry name" value="PRK00484.1"/>
    <property type="match status" value="1"/>
</dbReference>
<comment type="caution">
    <text evidence="10">The sequence shown here is derived from an EMBL/GenBank/DDBJ whole genome shotgun (WGS) entry which is preliminary data.</text>
</comment>
<dbReference type="InterPro" id="IPR045864">
    <property type="entry name" value="aa-tRNA-synth_II/BPL/LPL"/>
</dbReference>
<evidence type="ECO:0000256" key="7">
    <source>
        <dbReference type="HAMAP-Rule" id="MF_00252"/>
    </source>
</evidence>
<dbReference type="Gene3D" id="3.30.930.10">
    <property type="entry name" value="Bira Bifunctional Protein, Domain 2"/>
    <property type="match status" value="1"/>
</dbReference>
<dbReference type="PANTHER" id="PTHR42918">
    <property type="entry name" value="LYSYL-TRNA SYNTHETASE"/>
    <property type="match status" value="1"/>
</dbReference>
<dbReference type="GO" id="GO:0140096">
    <property type="term" value="F:catalytic activity, acting on a protein"/>
    <property type="evidence" value="ECO:0007669"/>
    <property type="project" value="UniProtKB-ARBA"/>
</dbReference>
<dbReference type="GO" id="GO:0005524">
    <property type="term" value="F:ATP binding"/>
    <property type="evidence" value="ECO:0007669"/>
    <property type="project" value="UniProtKB-UniRule"/>
</dbReference>
<gene>
    <name evidence="7" type="primary">lysS</name>
    <name evidence="10" type="ORF">B5E88_08905</name>
</gene>
<dbReference type="EC" id="6.1.1.6" evidence="7"/>
<dbReference type="CDD" id="cd04322">
    <property type="entry name" value="LysRS_N"/>
    <property type="match status" value="1"/>
</dbReference>
<dbReference type="SUPFAM" id="SSF55681">
    <property type="entry name" value="Class II aaRS and biotin synthetases"/>
    <property type="match status" value="1"/>
</dbReference>
<keyword evidence="7" id="KW-0648">Protein biosynthesis</keyword>
<proteinExistence type="inferred from homology"/>
<evidence type="ECO:0000256" key="2">
    <source>
        <dbReference type="ARBA" id="ARBA00022723"/>
    </source>
</evidence>
<evidence type="ECO:0000256" key="5">
    <source>
        <dbReference type="ARBA" id="ARBA00023146"/>
    </source>
</evidence>
<comment type="subunit">
    <text evidence="7">Homodimer.</text>
</comment>
<evidence type="ECO:0000256" key="3">
    <source>
        <dbReference type="ARBA" id="ARBA00022741"/>
    </source>
</evidence>
<dbReference type="EMBL" id="NFLC01000017">
    <property type="protein sequence ID" value="OUQ09756.1"/>
    <property type="molecule type" value="Genomic_DNA"/>
</dbReference>
<name>A0A1Y4QWM8_9ENTE</name>
<evidence type="ECO:0000259" key="9">
    <source>
        <dbReference type="PROSITE" id="PS50862"/>
    </source>
</evidence>
<feature type="domain" description="Aminoacyl-transfer RNA synthetases class-II family profile" evidence="9">
    <location>
        <begin position="177"/>
        <end position="489"/>
    </location>
</feature>
<protein>
    <recommendedName>
        <fullName evidence="7">Lysine--tRNA ligase</fullName>
        <ecNumber evidence="7">6.1.1.6</ecNumber>
    </recommendedName>
    <alternativeName>
        <fullName evidence="7">Lysyl-tRNA synthetase</fullName>
        <shortName evidence="7">LysRS</shortName>
    </alternativeName>
</protein>